<dbReference type="FunFam" id="3.40.50.720:FF:000084">
    <property type="entry name" value="Short-chain dehydrogenase reductase"/>
    <property type="match status" value="1"/>
</dbReference>
<dbReference type="NCBIfam" id="NF005559">
    <property type="entry name" value="PRK07231.1"/>
    <property type="match status" value="1"/>
</dbReference>
<dbReference type="RefSeq" id="WP_189133921.1">
    <property type="nucleotide sequence ID" value="NZ_BMMS01000022.1"/>
</dbReference>
<dbReference type="AlphaFoldDB" id="A0A917ZTD8"/>
<dbReference type="Proteomes" id="UP000641932">
    <property type="component" value="Unassembled WGS sequence"/>
</dbReference>
<dbReference type="Pfam" id="PF13561">
    <property type="entry name" value="adh_short_C2"/>
    <property type="match status" value="1"/>
</dbReference>
<comment type="similarity">
    <text evidence="1">Belongs to the short-chain dehydrogenases/reductases (SDR) family.</text>
</comment>
<dbReference type="SMART" id="SM00822">
    <property type="entry name" value="PKS_KR"/>
    <property type="match status" value="1"/>
</dbReference>
<evidence type="ECO:0000259" key="3">
    <source>
        <dbReference type="SMART" id="SM00822"/>
    </source>
</evidence>
<feature type="domain" description="Ketoreductase" evidence="3">
    <location>
        <begin position="6"/>
        <end position="206"/>
    </location>
</feature>
<dbReference type="Gene3D" id="3.40.50.720">
    <property type="entry name" value="NAD(P)-binding Rossmann-like Domain"/>
    <property type="match status" value="1"/>
</dbReference>
<dbReference type="GO" id="GO:0016491">
    <property type="term" value="F:oxidoreductase activity"/>
    <property type="evidence" value="ECO:0007669"/>
    <property type="project" value="UniProtKB-KW"/>
</dbReference>
<dbReference type="EMBL" id="BMMS01000022">
    <property type="protein sequence ID" value="GGO94255.1"/>
    <property type="molecule type" value="Genomic_DNA"/>
</dbReference>
<proteinExistence type="inferred from homology"/>
<dbReference type="PROSITE" id="PS00061">
    <property type="entry name" value="ADH_SHORT"/>
    <property type="match status" value="1"/>
</dbReference>
<dbReference type="InterPro" id="IPR020904">
    <property type="entry name" value="Sc_DH/Rdtase_CS"/>
</dbReference>
<keyword evidence="5" id="KW-1185">Reference proteome</keyword>
<evidence type="ECO:0000313" key="4">
    <source>
        <dbReference type="EMBL" id="GGO94255.1"/>
    </source>
</evidence>
<sequence length="254" mass="26162">MTLAGKAVLITGAGSGIGSATAVRAARRGAAVALVGRRAEALEHTAAQVREAVGEGSRVAVLAGDVGKAPEVERVVAAAAEHFGRIDGLVNNAGTARFSALEDARIDELDTMLDTHLRGPVLLIQACLPHLRRSGGSVVNVSSVGGVLSLPGRSLYGASKAALNHLTRSLARELAPAVRVNAVLPGPVETPMYDDLGLDADGVDELREGLLSATPMGRFGRPEEIAEWVCLLLDEESSAWVTGALLPVDGGRTA</sequence>
<protein>
    <submittedName>
        <fullName evidence="4">3-oxoacyl-ACP reductase</fullName>
    </submittedName>
</protein>
<reference evidence="4" key="1">
    <citation type="journal article" date="2014" name="Int. J. Syst. Evol. Microbiol.">
        <title>Complete genome sequence of Corynebacterium casei LMG S-19264T (=DSM 44701T), isolated from a smear-ripened cheese.</title>
        <authorList>
            <consortium name="US DOE Joint Genome Institute (JGI-PGF)"/>
            <person name="Walter F."/>
            <person name="Albersmeier A."/>
            <person name="Kalinowski J."/>
            <person name="Ruckert C."/>
        </authorList>
    </citation>
    <scope>NUCLEOTIDE SEQUENCE</scope>
    <source>
        <strain evidence="4">CGMCC 4.7201</strain>
    </source>
</reference>
<dbReference type="PRINTS" id="PR00081">
    <property type="entry name" value="GDHRDH"/>
</dbReference>
<keyword evidence="2" id="KW-0560">Oxidoreductase</keyword>
<reference evidence="4" key="2">
    <citation type="submission" date="2020-09" db="EMBL/GenBank/DDBJ databases">
        <authorList>
            <person name="Sun Q."/>
            <person name="Zhou Y."/>
        </authorList>
    </citation>
    <scope>NUCLEOTIDE SEQUENCE</scope>
    <source>
        <strain evidence="4">CGMCC 4.7201</strain>
    </source>
</reference>
<dbReference type="CDD" id="cd05233">
    <property type="entry name" value="SDR_c"/>
    <property type="match status" value="1"/>
</dbReference>
<dbReference type="InterPro" id="IPR002347">
    <property type="entry name" value="SDR_fam"/>
</dbReference>
<dbReference type="PANTHER" id="PTHR43975:SF2">
    <property type="entry name" value="EG:BACR7A4.14 PROTEIN-RELATED"/>
    <property type="match status" value="1"/>
</dbReference>
<gene>
    <name evidence="4" type="ORF">GCM10012280_48680</name>
</gene>
<evidence type="ECO:0000256" key="1">
    <source>
        <dbReference type="ARBA" id="ARBA00006484"/>
    </source>
</evidence>
<evidence type="ECO:0000313" key="5">
    <source>
        <dbReference type="Proteomes" id="UP000641932"/>
    </source>
</evidence>
<organism evidence="4 5">
    <name type="scientific">Wenjunlia tyrosinilytica</name>
    <dbReference type="NCBI Taxonomy" id="1544741"/>
    <lineage>
        <taxon>Bacteria</taxon>
        <taxon>Bacillati</taxon>
        <taxon>Actinomycetota</taxon>
        <taxon>Actinomycetes</taxon>
        <taxon>Kitasatosporales</taxon>
        <taxon>Streptomycetaceae</taxon>
        <taxon>Wenjunlia</taxon>
    </lineage>
</organism>
<dbReference type="InterPro" id="IPR036291">
    <property type="entry name" value="NAD(P)-bd_dom_sf"/>
</dbReference>
<dbReference type="SUPFAM" id="SSF51735">
    <property type="entry name" value="NAD(P)-binding Rossmann-fold domains"/>
    <property type="match status" value="1"/>
</dbReference>
<name>A0A917ZTD8_9ACTN</name>
<comment type="caution">
    <text evidence="4">The sequence shown here is derived from an EMBL/GenBank/DDBJ whole genome shotgun (WGS) entry which is preliminary data.</text>
</comment>
<dbReference type="PANTHER" id="PTHR43975">
    <property type="entry name" value="ZGC:101858"/>
    <property type="match status" value="1"/>
</dbReference>
<evidence type="ECO:0000256" key="2">
    <source>
        <dbReference type="ARBA" id="ARBA00023002"/>
    </source>
</evidence>
<dbReference type="InterPro" id="IPR057326">
    <property type="entry name" value="KR_dom"/>
</dbReference>
<accession>A0A917ZTD8</accession>
<dbReference type="PRINTS" id="PR00080">
    <property type="entry name" value="SDRFAMILY"/>
</dbReference>